<dbReference type="Pfam" id="PF06348">
    <property type="entry name" value="DUF1059"/>
    <property type="match status" value="1"/>
</dbReference>
<evidence type="ECO:0008006" key="3">
    <source>
        <dbReference type="Google" id="ProtNLM"/>
    </source>
</evidence>
<organism evidence="1 2">
    <name type="scientific">Teredinibacter turnerae (strain ATCC 39867 / T7901)</name>
    <dbReference type="NCBI Taxonomy" id="377629"/>
    <lineage>
        <taxon>Bacteria</taxon>
        <taxon>Pseudomonadati</taxon>
        <taxon>Pseudomonadota</taxon>
        <taxon>Gammaproteobacteria</taxon>
        <taxon>Cellvibrionales</taxon>
        <taxon>Cellvibrionaceae</taxon>
        <taxon>Teredinibacter</taxon>
    </lineage>
</organism>
<reference evidence="1 2" key="1">
    <citation type="journal article" date="2009" name="PLoS ONE">
        <title>The complete genome of Teredinibacter turnerae T7901: an intracellular endosymbiont of marine wood-boring bivalves (shipworms).</title>
        <authorList>
            <person name="Yang J.C."/>
            <person name="Madupu R."/>
            <person name="Durkin A.S."/>
            <person name="Ekborg N.A."/>
            <person name="Pedamallu C.S."/>
            <person name="Hostetler J.B."/>
            <person name="Radune D."/>
            <person name="Toms B.S."/>
            <person name="Henrissat B."/>
            <person name="Coutinho P.M."/>
            <person name="Schwarz S."/>
            <person name="Field L."/>
            <person name="Trindade-Silva A.E."/>
            <person name="Soares C.A.G."/>
            <person name="Elshahawi S."/>
            <person name="Hanora A."/>
            <person name="Schmidt E.W."/>
            <person name="Haygood M.G."/>
            <person name="Posfai J."/>
            <person name="Benner J."/>
            <person name="Madinger C."/>
            <person name="Nove J."/>
            <person name="Anton B."/>
            <person name="Chaudhary K."/>
            <person name="Foster J."/>
            <person name="Holman A."/>
            <person name="Kumar S."/>
            <person name="Lessard P.A."/>
            <person name="Luyten Y.A."/>
            <person name="Slatko B."/>
            <person name="Wood N."/>
            <person name="Wu B."/>
            <person name="Teplitski M."/>
            <person name="Mougous J.D."/>
            <person name="Ward N."/>
            <person name="Eisen J.A."/>
            <person name="Badger J.H."/>
            <person name="Distel D.L."/>
        </authorList>
    </citation>
    <scope>NUCLEOTIDE SEQUENCE [LARGE SCALE GENOMIC DNA]</scope>
    <source>
        <strain evidence="2">ATCC 39867 / T7901</strain>
    </source>
</reference>
<dbReference type="Proteomes" id="UP000009080">
    <property type="component" value="Chromosome"/>
</dbReference>
<gene>
    <name evidence="1" type="ordered locus">TERTU_2168</name>
</gene>
<evidence type="ECO:0000313" key="2">
    <source>
        <dbReference type="Proteomes" id="UP000009080"/>
    </source>
</evidence>
<dbReference type="eggNOG" id="ENOG503346Y">
    <property type="taxonomic scope" value="Bacteria"/>
</dbReference>
<dbReference type="AlphaFoldDB" id="C5BJF7"/>
<sequence>MKSMKCSDLGGACDLEFKGDTFEEIEAQSKQHGMEMMQQKDAAHLKAMEAMRELMKSPEDMEAWYQGKKAEFEAL</sequence>
<keyword evidence="2" id="KW-1185">Reference proteome</keyword>
<accession>C5BJF7</accession>
<dbReference type="InterPro" id="IPR009409">
    <property type="entry name" value="DUF1059"/>
</dbReference>
<dbReference type="EMBL" id="CP001614">
    <property type="protein sequence ID" value="ACR10977.1"/>
    <property type="molecule type" value="Genomic_DNA"/>
</dbReference>
<name>C5BJF7_TERTT</name>
<proteinExistence type="predicted"/>
<dbReference type="STRING" id="377629.TERTU_2168"/>
<evidence type="ECO:0000313" key="1">
    <source>
        <dbReference type="EMBL" id="ACR10977.1"/>
    </source>
</evidence>
<dbReference type="KEGG" id="ttu:TERTU_2168"/>
<dbReference type="HOGENOM" id="CLU_2618453_0_0_6"/>
<dbReference type="OrthoDB" id="1450972at2"/>
<protein>
    <recommendedName>
        <fullName evidence="3">DUF1059 domain-containing protein</fullName>
    </recommendedName>
</protein>